<dbReference type="InterPro" id="IPR031353">
    <property type="entry name" value="NACHT_sigma"/>
</dbReference>
<evidence type="ECO:0000313" key="9">
    <source>
        <dbReference type="Proteomes" id="UP000054544"/>
    </source>
</evidence>
<dbReference type="PANTHER" id="PTHR48182:SF2">
    <property type="entry name" value="PROTEIN SERAC1"/>
    <property type="match status" value="1"/>
</dbReference>
<dbReference type="GO" id="GO:0005783">
    <property type="term" value="C:endoplasmic reticulum"/>
    <property type="evidence" value="ECO:0007669"/>
    <property type="project" value="UniProtKB-SubCell"/>
</dbReference>
<comment type="subcellular location">
    <subcellularLocation>
        <location evidence="2">Endoplasmic reticulum</location>
    </subcellularLocation>
    <subcellularLocation>
        <location evidence="3">Membrane</location>
    </subcellularLocation>
    <subcellularLocation>
        <location evidence="1">Mitochondrion</location>
    </subcellularLocation>
</comment>
<evidence type="ECO:0000256" key="5">
    <source>
        <dbReference type="ARBA" id="ARBA00023128"/>
    </source>
</evidence>
<accession>A0A0D9NKC9</accession>
<feature type="domain" description="NACHT-NTPase sigma" evidence="7">
    <location>
        <begin position="247"/>
        <end position="287"/>
    </location>
</feature>
<dbReference type="AlphaFoldDB" id="A0A0D9NKC9"/>
<dbReference type="Proteomes" id="UP000054544">
    <property type="component" value="Unassembled WGS sequence"/>
</dbReference>
<evidence type="ECO:0000256" key="4">
    <source>
        <dbReference type="ARBA" id="ARBA00022824"/>
    </source>
</evidence>
<evidence type="ECO:0000256" key="1">
    <source>
        <dbReference type="ARBA" id="ARBA00004173"/>
    </source>
</evidence>
<keyword evidence="4" id="KW-0256">Endoplasmic reticulum</keyword>
<reference evidence="9" key="1">
    <citation type="journal article" date="2014" name="BMC Genomics">
        <title>The genome sequence of the biocontrol fungus Metarhizium anisopliae and comparative genomics of Metarhizium species.</title>
        <authorList>
            <person name="Pattemore J.A."/>
            <person name="Hane J.K."/>
            <person name="Williams A.H."/>
            <person name="Wilson B.A."/>
            <person name="Stodart B.J."/>
            <person name="Ash G.J."/>
        </authorList>
    </citation>
    <scope>NUCLEOTIDE SEQUENCE [LARGE SCALE GENOMIC DNA]</scope>
    <source>
        <strain evidence="9">BRIP 53293</strain>
    </source>
</reference>
<dbReference type="GO" id="GO:0005739">
    <property type="term" value="C:mitochondrion"/>
    <property type="evidence" value="ECO:0007669"/>
    <property type="project" value="UniProtKB-SubCell"/>
</dbReference>
<evidence type="ECO:0000256" key="6">
    <source>
        <dbReference type="ARBA" id="ARBA00023136"/>
    </source>
</evidence>
<evidence type="ECO:0000256" key="3">
    <source>
        <dbReference type="ARBA" id="ARBA00004370"/>
    </source>
</evidence>
<organism evidence="8 9">
    <name type="scientific">Metarhizium anisopliae BRIP 53293</name>
    <dbReference type="NCBI Taxonomy" id="1291518"/>
    <lineage>
        <taxon>Eukaryota</taxon>
        <taxon>Fungi</taxon>
        <taxon>Dikarya</taxon>
        <taxon>Ascomycota</taxon>
        <taxon>Pezizomycotina</taxon>
        <taxon>Sordariomycetes</taxon>
        <taxon>Hypocreomycetidae</taxon>
        <taxon>Hypocreales</taxon>
        <taxon>Clavicipitaceae</taxon>
        <taxon>Metarhizium</taxon>
    </lineage>
</organism>
<evidence type="ECO:0000313" key="8">
    <source>
        <dbReference type="EMBL" id="KJK74203.1"/>
    </source>
</evidence>
<dbReference type="InterPro" id="IPR052374">
    <property type="entry name" value="SERAC1"/>
</dbReference>
<sequence>MLLPSRLSKARIITYGYDAYIVRKSGASTNGLTDHAKNLLNDLTTNRAGSNASSRPLIFVAHSLGGLICKEAVLLSRNNPESHLRGIFNCTKGIIFMGTPHRGSWMADWAKIPASTLGVVKSTNKSLLKVLETDDKYLQSVQDRFWSMIREQQNAGRNLEVTCFFEELPLSISGVVVPRVSATLKSYNAISIHANHSDMVKFASADDNGFKRLLGELVRWESQIEQSTTRQIPQAIEEARIAGPANTSFNNYGSGDMLNAPGGTQNISKGSGNQFAGATFSGPVQFG</sequence>
<keyword evidence="6" id="KW-0472">Membrane</keyword>
<keyword evidence="9" id="KW-1185">Reference proteome</keyword>
<dbReference type="InterPro" id="IPR029058">
    <property type="entry name" value="AB_hydrolase_fold"/>
</dbReference>
<evidence type="ECO:0000259" key="7">
    <source>
        <dbReference type="Pfam" id="PF17106"/>
    </source>
</evidence>
<dbReference type="PANTHER" id="PTHR48182">
    <property type="entry name" value="PROTEIN SERAC1"/>
    <property type="match status" value="1"/>
</dbReference>
<protein>
    <recommendedName>
        <fullName evidence="7">NACHT-NTPase sigma domain-containing protein</fullName>
    </recommendedName>
</protein>
<dbReference type="Gene3D" id="3.40.50.1820">
    <property type="entry name" value="alpha/beta hydrolase"/>
    <property type="match status" value="1"/>
</dbReference>
<proteinExistence type="predicted"/>
<gene>
    <name evidence="8" type="ORF">H634G_10576</name>
</gene>
<keyword evidence="5" id="KW-0496">Mitochondrion</keyword>
<dbReference type="GO" id="GO:0016020">
    <property type="term" value="C:membrane"/>
    <property type="evidence" value="ECO:0007669"/>
    <property type="project" value="UniProtKB-SubCell"/>
</dbReference>
<name>A0A0D9NKC9_METAN</name>
<dbReference type="SUPFAM" id="SSF53474">
    <property type="entry name" value="alpha/beta-Hydrolases"/>
    <property type="match status" value="1"/>
</dbReference>
<dbReference type="Pfam" id="PF17106">
    <property type="entry name" value="NACHT_sigma"/>
    <property type="match status" value="1"/>
</dbReference>
<evidence type="ECO:0000256" key="2">
    <source>
        <dbReference type="ARBA" id="ARBA00004240"/>
    </source>
</evidence>
<dbReference type="EMBL" id="KE384762">
    <property type="protein sequence ID" value="KJK74203.1"/>
    <property type="molecule type" value="Genomic_DNA"/>
</dbReference>